<name>A0A085BJU4_9FLAO</name>
<dbReference type="Proteomes" id="UP000028623">
    <property type="component" value="Unassembled WGS sequence"/>
</dbReference>
<evidence type="ECO:0000313" key="2">
    <source>
        <dbReference type="Proteomes" id="UP000028623"/>
    </source>
</evidence>
<dbReference type="eggNOG" id="COG4815">
    <property type="taxonomic scope" value="Bacteria"/>
</dbReference>
<sequence length="168" mass="20130">MINEIYKLDDLIFKPLNYHLSEIHPDKEADEYFGFDFKINDIKIKFRKSKLTPKKIGQFVTFWKRDQNRKTVPFDVDDDSDFYIILMEEDAKAGFFIFPKSILEKEDLISSQLKAGKRGFRIYSDWHFPTSKQAEKTKIWQTRYFINFSDTENSILEKFETILNSKNQ</sequence>
<proteinExistence type="predicted"/>
<dbReference type="PIRSF" id="PIRSF032285">
    <property type="entry name" value="UCP032285"/>
    <property type="match status" value="1"/>
</dbReference>
<evidence type="ECO:0008006" key="3">
    <source>
        <dbReference type="Google" id="ProtNLM"/>
    </source>
</evidence>
<dbReference type="AlphaFoldDB" id="A0A085BJU4"/>
<dbReference type="STRING" id="421072.SAMN04488097_3260"/>
<evidence type="ECO:0000313" key="1">
    <source>
        <dbReference type="EMBL" id="KFC22739.1"/>
    </source>
</evidence>
<dbReference type="EMBL" id="JPLY01000002">
    <property type="protein sequence ID" value="KFC22739.1"/>
    <property type="molecule type" value="Genomic_DNA"/>
</dbReference>
<dbReference type="InterPro" id="IPR011235">
    <property type="entry name" value="MepB-like"/>
</dbReference>
<comment type="caution">
    <text evidence="1">The sequence shown here is derived from an EMBL/GenBank/DDBJ whole genome shotgun (WGS) entry which is preliminary data.</text>
</comment>
<dbReference type="Gene3D" id="3.40.1350.140">
    <property type="entry name" value="MepB-like"/>
    <property type="match status" value="1"/>
</dbReference>
<gene>
    <name evidence="1" type="ORF">IO89_06710</name>
</gene>
<organism evidence="1 2">
    <name type="scientific">Epilithonimonas lactis</name>
    <dbReference type="NCBI Taxonomy" id="421072"/>
    <lineage>
        <taxon>Bacteria</taxon>
        <taxon>Pseudomonadati</taxon>
        <taxon>Bacteroidota</taxon>
        <taxon>Flavobacteriia</taxon>
        <taxon>Flavobacteriales</taxon>
        <taxon>Weeksellaceae</taxon>
        <taxon>Chryseobacterium group</taxon>
        <taxon>Epilithonimonas</taxon>
    </lineage>
</organism>
<reference evidence="1 2" key="1">
    <citation type="submission" date="2014-07" db="EMBL/GenBank/DDBJ databases">
        <title>Epilithonimonas lactis LMG 22401 Genome.</title>
        <authorList>
            <person name="Pipes S.E."/>
            <person name="Stropko S.J."/>
        </authorList>
    </citation>
    <scope>NUCLEOTIDE SEQUENCE [LARGE SCALE GENOMIC DNA]</scope>
    <source>
        <strain evidence="1 2">LMG 24401</strain>
    </source>
</reference>
<accession>A0A085BJU4</accession>
<protein>
    <recommendedName>
        <fullName evidence="3">MepB protein</fullName>
    </recommendedName>
</protein>
<keyword evidence="2" id="KW-1185">Reference proteome</keyword>
<dbReference type="Pfam" id="PF08877">
    <property type="entry name" value="MepB-like"/>
    <property type="match status" value="1"/>
</dbReference>
<dbReference type="InterPro" id="IPR038231">
    <property type="entry name" value="MepB-like_sf"/>
</dbReference>
<dbReference type="OrthoDB" id="4954833at2"/>
<dbReference type="RefSeq" id="WP_034974702.1">
    <property type="nucleotide sequence ID" value="NZ_FOFI01000004.1"/>
</dbReference>